<evidence type="ECO:0000256" key="3">
    <source>
        <dbReference type="ARBA" id="ARBA00022759"/>
    </source>
</evidence>
<dbReference type="Gene3D" id="3.100.10.20">
    <property type="entry name" value="CRISPR-associated endonuclease Cas1, N-terminal domain"/>
    <property type="match status" value="1"/>
</dbReference>
<evidence type="ECO:0000256" key="5">
    <source>
        <dbReference type="ARBA" id="ARBA00022842"/>
    </source>
</evidence>
<dbReference type="Pfam" id="PF01867">
    <property type="entry name" value="Cas_Cas1"/>
    <property type="match status" value="1"/>
</dbReference>
<dbReference type="InterPro" id="IPR002729">
    <property type="entry name" value="CRISPR-assoc_Cas1"/>
</dbReference>
<evidence type="ECO:0000313" key="11">
    <source>
        <dbReference type="EMBL" id="ABU58072.1"/>
    </source>
</evidence>
<organism evidence="11 12">
    <name type="scientific">Roseiflexus castenholzii (strain DSM 13941 / HLO8)</name>
    <dbReference type="NCBI Taxonomy" id="383372"/>
    <lineage>
        <taxon>Bacteria</taxon>
        <taxon>Bacillati</taxon>
        <taxon>Chloroflexota</taxon>
        <taxon>Chloroflexia</taxon>
        <taxon>Chloroflexales</taxon>
        <taxon>Roseiflexineae</taxon>
        <taxon>Roseiflexaceae</taxon>
        <taxon>Roseiflexus</taxon>
    </lineage>
</organism>
<reference evidence="11 12" key="1">
    <citation type="submission" date="2007-08" db="EMBL/GenBank/DDBJ databases">
        <title>Complete sequence of Roseiflexus castenholzii DSM 13941.</title>
        <authorList>
            <consortium name="US DOE Joint Genome Institute"/>
            <person name="Copeland A."/>
            <person name="Lucas S."/>
            <person name="Lapidus A."/>
            <person name="Barry K."/>
            <person name="Glavina del Rio T."/>
            <person name="Dalin E."/>
            <person name="Tice H."/>
            <person name="Pitluck S."/>
            <person name="Thompson L.S."/>
            <person name="Brettin T."/>
            <person name="Bruce D."/>
            <person name="Detter J.C."/>
            <person name="Han C."/>
            <person name="Tapia R."/>
            <person name="Schmutz J."/>
            <person name="Larimer F."/>
            <person name="Land M."/>
            <person name="Hauser L."/>
            <person name="Kyrpides N."/>
            <person name="Mikhailova N."/>
            <person name="Bryant D.A."/>
            <person name="Hanada S."/>
            <person name="Tsukatani Y."/>
            <person name="Richardson P."/>
        </authorList>
    </citation>
    <scope>NUCLEOTIDE SEQUENCE [LARGE SCALE GENOMIC DNA]</scope>
    <source>
        <strain evidence="12">DSM 13941 / HLO8</strain>
    </source>
</reference>
<dbReference type="GO" id="GO:0043571">
    <property type="term" value="P:maintenance of CRISPR repeat elements"/>
    <property type="evidence" value="ECO:0007669"/>
    <property type="project" value="UniProtKB-UniRule"/>
</dbReference>
<dbReference type="OrthoDB" id="9803119at2"/>
<proteinExistence type="inferred from homology"/>
<keyword evidence="3 10" id="KW-0255">Endonuclease</keyword>
<comment type="cofactor">
    <cofactor evidence="10">
        <name>Mg(2+)</name>
        <dbReference type="ChEBI" id="CHEBI:18420"/>
    </cofactor>
    <cofactor evidence="10">
        <name>Mn(2+)</name>
        <dbReference type="ChEBI" id="CHEBI:29035"/>
    </cofactor>
</comment>
<dbReference type="Proteomes" id="UP000000263">
    <property type="component" value="Chromosome"/>
</dbReference>
<dbReference type="GO" id="GO:0046872">
    <property type="term" value="F:metal ion binding"/>
    <property type="evidence" value="ECO:0007669"/>
    <property type="project" value="UniProtKB-UniRule"/>
</dbReference>
<dbReference type="GO" id="GO:0004519">
    <property type="term" value="F:endonuclease activity"/>
    <property type="evidence" value="ECO:0007669"/>
    <property type="project" value="UniProtKB-UniRule"/>
</dbReference>
<dbReference type="InterPro" id="IPR042206">
    <property type="entry name" value="CRISPR-assoc_Cas1_C"/>
</dbReference>
<dbReference type="NCBIfam" id="TIGR00287">
    <property type="entry name" value="cas1"/>
    <property type="match status" value="1"/>
</dbReference>
<dbReference type="HOGENOM" id="CLU_052779_1_0_0"/>
<dbReference type="EMBL" id="CP000804">
    <property type="protein sequence ID" value="ABU58072.1"/>
    <property type="molecule type" value="Genomic_DNA"/>
</dbReference>
<evidence type="ECO:0000256" key="6">
    <source>
        <dbReference type="ARBA" id="ARBA00023118"/>
    </source>
</evidence>
<comment type="function">
    <text evidence="10">CRISPR (clustered regularly interspaced short palindromic repeat), is an adaptive immune system that provides protection against mobile genetic elements (viruses, transposable elements and conjugative plasmids). CRISPR clusters contain spacers, sequences complementary to antecedent mobile elements, and target invading nucleic acids. CRISPR clusters are transcribed and processed into CRISPR RNA (crRNA). Acts as a dsDNA endonuclease. Involved in the integration of spacer DNA into the CRISPR cassette.</text>
</comment>
<dbReference type="InterPro" id="IPR050646">
    <property type="entry name" value="Cas1"/>
</dbReference>
<name>A7NKQ2_ROSCS</name>
<dbReference type="Gene3D" id="1.20.120.920">
    <property type="entry name" value="CRISPR-associated endonuclease Cas1, C-terminal domain"/>
    <property type="match status" value="1"/>
</dbReference>
<feature type="binding site" evidence="10">
    <location>
        <position position="225"/>
    </location>
    <ligand>
        <name>Mn(2+)</name>
        <dbReference type="ChEBI" id="CHEBI:29035"/>
    </ligand>
</feature>
<protein>
    <recommendedName>
        <fullName evidence="10">CRISPR-associated endonuclease Cas1</fullName>
        <ecNumber evidence="10">3.1.-.-</ecNumber>
    </recommendedName>
</protein>
<evidence type="ECO:0000256" key="10">
    <source>
        <dbReference type="HAMAP-Rule" id="MF_01470"/>
    </source>
</evidence>
<dbReference type="PANTHER" id="PTHR34353:SF2">
    <property type="entry name" value="CRISPR-ASSOCIATED ENDONUCLEASE CAS1 1"/>
    <property type="match status" value="1"/>
</dbReference>
<dbReference type="STRING" id="383372.Rcas_1984"/>
<evidence type="ECO:0000256" key="4">
    <source>
        <dbReference type="ARBA" id="ARBA00022801"/>
    </source>
</evidence>
<accession>A7NKQ2</accession>
<dbReference type="eggNOG" id="COG1518">
    <property type="taxonomic scope" value="Bacteria"/>
</dbReference>
<dbReference type="AlphaFoldDB" id="A7NKQ2"/>
<evidence type="ECO:0000313" key="12">
    <source>
        <dbReference type="Proteomes" id="UP000000263"/>
    </source>
</evidence>
<comment type="similarity">
    <text evidence="10">Belongs to the CRISPR-associated endonuclease Cas1 family.</text>
</comment>
<dbReference type="HAMAP" id="MF_01470">
    <property type="entry name" value="Cas1"/>
    <property type="match status" value="1"/>
</dbReference>
<keyword evidence="1 10" id="KW-0540">Nuclease</keyword>
<keyword evidence="4 10" id="KW-0378">Hydrolase</keyword>
<dbReference type="InterPro" id="IPR042211">
    <property type="entry name" value="CRISPR-assoc_Cas1_N"/>
</dbReference>
<sequence length="339" mass="37658">MDTLYVTEQGSEIGCDGERLAVRRDNAIIASIPLIKIEDIVIIGNVGLSTPAIKRMLDNGINVTFLTVHGRYQGRLVGSVSAHAALRAAQYRRADDRAWSLRLAQRFVEGKLRNCRALLRRFARNRADAPAEAGQAADDLDRFIDRVPRTTTLNALMGVEGSATARYFAGVRALIGAEWRFEARIRRPPPDRVNALLSFGYTLLVHKMLGAVEAAGFDPYLGYLHHIDYGRPSLALDLIEEFRPILVDSLVIRCCNDGRIAFDDFTETPDGDYPVLLSDDGKRRFVAAFEERMRTEATHPDGADGRPGKVSYLRCLALQARRLARAVQGGADYEPFAVR</sequence>
<feature type="binding site" evidence="10">
    <location>
        <position position="240"/>
    </location>
    <ligand>
        <name>Mn(2+)</name>
        <dbReference type="ChEBI" id="CHEBI:29035"/>
    </ligand>
</feature>
<keyword evidence="8 10" id="KW-0464">Manganese</keyword>
<feature type="binding site" evidence="10">
    <location>
        <position position="160"/>
    </location>
    <ligand>
        <name>Mn(2+)</name>
        <dbReference type="ChEBI" id="CHEBI:29035"/>
    </ligand>
</feature>
<keyword evidence="7 10" id="KW-0238">DNA-binding</keyword>
<evidence type="ECO:0000256" key="7">
    <source>
        <dbReference type="ARBA" id="ARBA00023125"/>
    </source>
</evidence>
<evidence type="ECO:0000256" key="8">
    <source>
        <dbReference type="ARBA" id="ARBA00023211"/>
    </source>
</evidence>
<dbReference type="RefSeq" id="WP_012120496.1">
    <property type="nucleotide sequence ID" value="NC_009767.1"/>
</dbReference>
<keyword evidence="6 10" id="KW-0051">Antiviral defense</keyword>
<evidence type="ECO:0000256" key="9">
    <source>
        <dbReference type="ARBA" id="ARBA00038592"/>
    </source>
</evidence>
<gene>
    <name evidence="10" type="primary">cas1</name>
    <name evidence="11" type="ordered locus">Rcas_1984</name>
</gene>
<dbReference type="PANTHER" id="PTHR34353">
    <property type="entry name" value="CRISPR-ASSOCIATED ENDONUCLEASE CAS1 1"/>
    <property type="match status" value="1"/>
</dbReference>
<evidence type="ECO:0000256" key="2">
    <source>
        <dbReference type="ARBA" id="ARBA00022723"/>
    </source>
</evidence>
<dbReference type="KEGG" id="rca:Rcas_1984"/>
<dbReference type="GO" id="GO:0016787">
    <property type="term" value="F:hydrolase activity"/>
    <property type="evidence" value="ECO:0007669"/>
    <property type="project" value="UniProtKB-KW"/>
</dbReference>
<comment type="subunit">
    <text evidence="9 10">Homodimer, forms a heterotetramer with a Cas2 homodimer.</text>
</comment>
<keyword evidence="5 10" id="KW-0460">Magnesium</keyword>
<dbReference type="GO" id="GO:0003677">
    <property type="term" value="F:DNA binding"/>
    <property type="evidence" value="ECO:0007669"/>
    <property type="project" value="UniProtKB-KW"/>
</dbReference>
<dbReference type="EC" id="3.1.-.-" evidence="10"/>
<keyword evidence="2 10" id="KW-0479">Metal-binding</keyword>
<dbReference type="GO" id="GO:0051607">
    <property type="term" value="P:defense response to virus"/>
    <property type="evidence" value="ECO:0007669"/>
    <property type="project" value="UniProtKB-UniRule"/>
</dbReference>
<dbReference type="CDD" id="cd09634">
    <property type="entry name" value="Cas1_I-II-III"/>
    <property type="match status" value="1"/>
</dbReference>
<keyword evidence="12" id="KW-1185">Reference proteome</keyword>
<evidence type="ECO:0000256" key="1">
    <source>
        <dbReference type="ARBA" id="ARBA00022722"/>
    </source>
</evidence>